<keyword evidence="1" id="KW-0812">Transmembrane</keyword>
<feature type="transmembrane region" description="Helical" evidence="1">
    <location>
        <begin position="286"/>
        <end position="303"/>
    </location>
</feature>
<evidence type="ECO:0008006" key="4">
    <source>
        <dbReference type="Google" id="ProtNLM"/>
    </source>
</evidence>
<evidence type="ECO:0000256" key="1">
    <source>
        <dbReference type="SAM" id="Phobius"/>
    </source>
</evidence>
<accession>A0ABW5PXC8</accession>
<dbReference type="Gene3D" id="1.10.10.10">
    <property type="entry name" value="Winged helix-like DNA-binding domain superfamily/Winged helix DNA-binding domain"/>
    <property type="match status" value="1"/>
</dbReference>
<name>A0ABW5PXC8_9BACI</name>
<dbReference type="InterPro" id="IPR036390">
    <property type="entry name" value="WH_DNA-bd_sf"/>
</dbReference>
<reference evidence="3" key="1">
    <citation type="journal article" date="2019" name="Int. J. Syst. Evol. Microbiol.">
        <title>The Global Catalogue of Microorganisms (GCM) 10K type strain sequencing project: providing services to taxonomists for standard genome sequencing and annotation.</title>
        <authorList>
            <consortium name="The Broad Institute Genomics Platform"/>
            <consortium name="The Broad Institute Genome Sequencing Center for Infectious Disease"/>
            <person name="Wu L."/>
            <person name="Ma J."/>
        </authorList>
    </citation>
    <scope>NUCLEOTIDE SEQUENCE [LARGE SCALE GENOMIC DNA]</scope>
    <source>
        <strain evidence="3">TISTR 1858</strain>
    </source>
</reference>
<organism evidence="2 3">
    <name type="scientific">Oceanobacillus kapialis</name>
    <dbReference type="NCBI Taxonomy" id="481353"/>
    <lineage>
        <taxon>Bacteria</taxon>
        <taxon>Bacillati</taxon>
        <taxon>Bacillota</taxon>
        <taxon>Bacilli</taxon>
        <taxon>Bacillales</taxon>
        <taxon>Bacillaceae</taxon>
        <taxon>Oceanobacillus</taxon>
    </lineage>
</organism>
<keyword evidence="1" id="KW-1133">Transmembrane helix</keyword>
<comment type="caution">
    <text evidence="2">The sequence shown here is derived from an EMBL/GenBank/DDBJ whole genome shotgun (WGS) entry which is preliminary data.</text>
</comment>
<proteinExistence type="predicted"/>
<gene>
    <name evidence="2" type="ORF">ACFSUN_04270</name>
</gene>
<dbReference type="InterPro" id="IPR036388">
    <property type="entry name" value="WH-like_DNA-bd_sf"/>
</dbReference>
<protein>
    <recommendedName>
        <fullName evidence="4">Helix-turn-helix domain-containing protein</fullName>
    </recommendedName>
</protein>
<dbReference type="Proteomes" id="UP001597451">
    <property type="component" value="Unassembled WGS sequence"/>
</dbReference>
<keyword evidence="3" id="KW-1185">Reference proteome</keyword>
<dbReference type="RefSeq" id="WP_379560679.1">
    <property type="nucleotide sequence ID" value="NZ_JBHUMX010000009.1"/>
</dbReference>
<sequence>MNNRDIFLRRNGRLIAKLSKFNDKDAFNLHIRRVLYTFKEEMGGPLCEFVKYLSRYSMRYKGVSWQKVDTISKRFGKSEATVRRYLSKLTKLGIIGREKPEKGSHNITYFRTDLMLAELPSRSNDSRFKDKDFRVNNNSDEIGDDIPNMIDQKNSETTCDSKAEETKVMTETKTLKAKSKTKLKDIIRNKDNKGRLNDIASQKSNRKPLDPSFVPNWVPSKFVDAISPFFYNAETITKLWTKAAYAARKLGLCGNNEGPSCYVETIIEAFKVTIYNSKRRTIRGSFYGYFFGVVITMLRPFIYNTPRAIDNLELFKSYLHKVELE</sequence>
<dbReference type="EMBL" id="JBHUMX010000009">
    <property type="protein sequence ID" value="MFD2627997.1"/>
    <property type="molecule type" value="Genomic_DNA"/>
</dbReference>
<dbReference type="SUPFAM" id="SSF46785">
    <property type="entry name" value="Winged helix' DNA-binding domain"/>
    <property type="match status" value="1"/>
</dbReference>
<evidence type="ECO:0000313" key="2">
    <source>
        <dbReference type="EMBL" id="MFD2627997.1"/>
    </source>
</evidence>
<evidence type="ECO:0000313" key="3">
    <source>
        <dbReference type="Proteomes" id="UP001597451"/>
    </source>
</evidence>
<keyword evidence="1" id="KW-0472">Membrane</keyword>